<dbReference type="EMBL" id="FZPD01000004">
    <property type="protein sequence ID" value="SNT13235.1"/>
    <property type="molecule type" value="Genomic_DNA"/>
</dbReference>
<dbReference type="Gene3D" id="3.30.565.10">
    <property type="entry name" value="Histidine kinase-like ATPase, C-terminal domain"/>
    <property type="match status" value="1"/>
</dbReference>
<keyword evidence="4" id="KW-0175">Coiled coil</keyword>
<dbReference type="InterPro" id="IPR004358">
    <property type="entry name" value="Sig_transdc_His_kin-like_C"/>
</dbReference>
<dbReference type="CDD" id="cd00082">
    <property type="entry name" value="HisKA"/>
    <property type="match status" value="1"/>
</dbReference>
<evidence type="ECO:0000256" key="1">
    <source>
        <dbReference type="ARBA" id="ARBA00000085"/>
    </source>
</evidence>
<dbReference type="InterPro" id="IPR011623">
    <property type="entry name" value="7TMR_DISM_rcpt_extracell_dom1"/>
</dbReference>
<dbReference type="SMART" id="SM00387">
    <property type="entry name" value="HATPase_c"/>
    <property type="match status" value="1"/>
</dbReference>
<dbReference type="Proteomes" id="UP000198393">
    <property type="component" value="Unassembled WGS sequence"/>
</dbReference>
<keyword evidence="5" id="KW-0472">Membrane</keyword>
<dbReference type="InterPro" id="IPR036890">
    <property type="entry name" value="HATPase_C_sf"/>
</dbReference>
<reference evidence="7 8" key="1">
    <citation type="submission" date="2017-06" db="EMBL/GenBank/DDBJ databases">
        <authorList>
            <person name="Kim H.J."/>
            <person name="Triplett B.A."/>
        </authorList>
    </citation>
    <scope>NUCLEOTIDE SEQUENCE [LARGE SCALE GENOMIC DNA]</scope>
    <source>
        <strain evidence="7 8">DSM 19307</strain>
    </source>
</reference>
<dbReference type="Pfam" id="PF07695">
    <property type="entry name" value="7TMR-DISM_7TM"/>
    <property type="match status" value="1"/>
</dbReference>
<dbReference type="RefSeq" id="WP_089357141.1">
    <property type="nucleotide sequence ID" value="NZ_FZPD01000004.1"/>
</dbReference>
<accession>A0A239K507</accession>
<sequence>MQQQIELMEIGSIAIFAAYNLVLFWQVKKTYYLYLALLCVVIFVRATLVDDGSMIFYTFFPDVSLTLGRKIEFFCSYAGVPLTLLFIYRLYTLPHFVKFVKGFLIVTFAFLLFVLVTPYRIFYHTLDIYNLIILLSYVLTFSMLISAVRKELTGSIYVLSGTALCFVFVMAELLKTSGIIFINAGPNLVNTGFIVFLFFQSIALSEIFAKSFRENKELNKDLEKRVEEKISELKRSSLLRDTLIRIVSHDLRGPLGNLKSVITLTRDEQVSVEQAKEFLGTIDKGVDHTIQMLDELMEWGHAASDNKRIDQEEIVLKEMIDPIVEQARNHIDNKELKLKISGDLEAVCLFDKNALKVVLRNLLSNAVKFTEKNGNIDLMVEERSDTIHVQFCDTGIGIPDEMKTNLFEMKKDNKRTGTDNEKSSGVGLFICKDLIEQNMGSIEVMDNPNGKGTIFNFSLKRAAS</sequence>
<dbReference type="InterPro" id="IPR003661">
    <property type="entry name" value="HisK_dim/P_dom"/>
</dbReference>
<keyword evidence="5" id="KW-1133">Transmembrane helix</keyword>
<keyword evidence="8" id="KW-1185">Reference proteome</keyword>
<evidence type="ECO:0000256" key="3">
    <source>
        <dbReference type="ARBA" id="ARBA00022553"/>
    </source>
</evidence>
<feature type="transmembrane region" description="Helical" evidence="5">
    <location>
        <begin position="6"/>
        <end position="25"/>
    </location>
</feature>
<keyword evidence="7" id="KW-0808">Transferase</keyword>
<keyword evidence="3" id="KW-0597">Phosphoprotein</keyword>
<evidence type="ECO:0000313" key="8">
    <source>
        <dbReference type="Proteomes" id="UP000198393"/>
    </source>
</evidence>
<organism evidence="7 8">
    <name type="scientific">Ekhidna lutea</name>
    <dbReference type="NCBI Taxonomy" id="447679"/>
    <lineage>
        <taxon>Bacteria</taxon>
        <taxon>Pseudomonadati</taxon>
        <taxon>Bacteroidota</taxon>
        <taxon>Cytophagia</taxon>
        <taxon>Cytophagales</taxon>
        <taxon>Reichenbachiellaceae</taxon>
        <taxon>Ekhidna</taxon>
    </lineage>
</organism>
<dbReference type="PROSITE" id="PS50109">
    <property type="entry name" value="HIS_KIN"/>
    <property type="match status" value="1"/>
</dbReference>
<protein>
    <recommendedName>
        <fullName evidence="2">histidine kinase</fullName>
        <ecNumber evidence="2">2.7.13.3</ecNumber>
    </recommendedName>
</protein>
<evidence type="ECO:0000259" key="6">
    <source>
        <dbReference type="PROSITE" id="PS50109"/>
    </source>
</evidence>
<dbReference type="AlphaFoldDB" id="A0A239K507"/>
<evidence type="ECO:0000313" key="7">
    <source>
        <dbReference type="EMBL" id="SNT13235.1"/>
    </source>
</evidence>
<dbReference type="Pfam" id="PF02518">
    <property type="entry name" value="HATPase_c"/>
    <property type="match status" value="1"/>
</dbReference>
<dbReference type="SUPFAM" id="SSF47384">
    <property type="entry name" value="Homodimeric domain of signal transducing histidine kinase"/>
    <property type="match status" value="1"/>
</dbReference>
<feature type="transmembrane region" description="Helical" evidence="5">
    <location>
        <begin position="155"/>
        <end position="182"/>
    </location>
</feature>
<keyword evidence="7" id="KW-0418">Kinase</keyword>
<dbReference type="Gene3D" id="1.10.287.130">
    <property type="match status" value="1"/>
</dbReference>
<dbReference type="InterPro" id="IPR003594">
    <property type="entry name" value="HATPase_dom"/>
</dbReference>
<keyword evidence="5" id="KW-0812">Transmembrane</keyword>
<evidence type="ECO:0000256" key="5">
    <source>
        <dbReference type="SAM" id="Phobius"/>
    </source>
</evidence>
<dbReference type="SMART" id="SM00388">
    <property type="entry name" value="HisKA"/>
    <property type="match status" value="1"/>
</dbReference>
<dbReference type="PANTHER" id="PTHR43547:SF2">
    <property type="entry name" value="HYBRID SIGNAL TRANSDUCTION HISTIDINE KINASE C"/>
    <property type="match status" value="1"/>
</dbReference>
<feature type="coiled-coil region" evidence="4">
    <location>
        <begin position="212"/>
        <end position="239"/>
    </location>
</feature>
<gene>
    <name evidence="7" type="ORF">SAMN05421640_2428</name>
</gene>
<dbReference type="PRINTS" id="PR00344">
    <property type="entry name" value="BCTRLSENSOR"/>
</dbReference>
<feature type="transmembrane region" description="Helical" evidence="5">
    <location>
        <begin position="128"/>
        <end position="148"/>
    </location>
</feature>
<dbReference type="GO" id="GO:0000155">
    <property type="term" value="F:phosphorelay sensor kinase activity"/>
    <property type="evidence" value="ECO:0007669"/>
    <property type="project" value="InterPro"/>
</dbReference>
<feature type="domain" description="Histidine kinase" evidence="6">
    <location>
        <begin position="246"/>
        <end position="463"/>
    </location>
</feature>
<evidence type="ECO:0000256" key="2">
    <source>
        <dbReference type="ARBA" id="ARBA00012438"/>
    </source>
</evidence>
<comment type="catalytic activity">
    <reaction evidence="1">
        <text>ATP + protein L-histidine = ADP + protein N-phospho-L-histidine.</text>
        <dbReference type="EC" id="2.7.13.3"/>
    </reaction>
</comment>
<feature type="transmembrane region" description="Helical" evidence="5">
    <location>
        <begin position="32"/>
        <end position="59"/>
    </location>
</feature>
<dbReference type="OrthoDB" id="9810447at2"/>
<proteinExistence type="predicted"/>
<dbReference type="SUPFAM" id="SSF55874">
    <property type="entry name" value="ATPase domain of HSP90 chaperone/DNA topoisomerase II/histidine kinase"/>
    <property type="match status" value="1"/>
</dbReference>
<dbReference type="InterPro" id="IPR036097">
    <property type="entry name" value="HisK_dim/P_sf"/>
</dbReference>
<feature type="transmembrane region" description="Helical" evidence="5">
    <location>
        <begin position="188"/>
        <end position="209"/>
    </location>
</feature>
<dbReference type="InterPro" id="IPR005467">
    <property type="entry name" value="His_kinase_dom"/>
</dbReference>
<feature type="transmembrane region" description="Helical" evidence="5">
    <location>
        <begin position="71"/>
        <end position="91"/>
    </location>
</feature>
<name>A0A239K507_EKHLU</name>
<dbReference type="EC" id="2.7.13.3" evidence="2"/>
<evidence type="ECO:0000256" key="4">
    <source>
        <dbReference type="SAM" id="Coils"/>
    </source>
</evidence>
<dbReference type="PANTHER" id="PTHR43547">
    <property type="entry name" value="TWO-COMPONENT HISTIDINE KINASE"/>
    <property type="match status" value="1"/>
</dbReference>
<feature type="transmembrane region" description="Helical" evidence="5">
    <location>
        <begin position="103"/>
        <end position="122"/>
    </location>
</feature>